<proteinExistence type="predicted"/>
<dbReference type="AlphaFoldDB" id="A0A318SHF3"/>
<accession>A0A318SHF3</accession>
<reference evidence="1 2" key="1">
    <citation type="submission" date="2018-06" db="EMBL/GenBank/DDBJ databases">
        <title>Genomic Encyclopedia of Type Strains, Phase IV (KMG-IV): sequencing the most valuable type-strain genomes for metagenomic binning, comparative biology and taxonomic classification.</title>
        <authorList>
            <person name="Goeker M."/>
        </authorList>
    </citation>
    <scope>NUCLEOTIDE SEQUENCE [LARGE SCALE GENOMIC DNA]</scope>
    <source>
        <strain evidence="1 2">DSM 18048</strain>
    </source>
</reference>
<comment type="caution">
    <text evidence="1">The sequence shown here is derived from an EMBL/GenBank/DDBJ whole genome shotgun (WGS) entry which is preliminary data.</text>
</comment>
<evidence type="ECO:0000313" key="1">
    <source>
        <dbReference type="EMBL" id="PYE53358.1"/>
    </source>
</evidence>
<name>A0A318SHF3_9DEIO</name>
<evidence type="ECO:0000313" key="2">
    <source>
        <dbReference type="Proteomes" id="UP000248326"/>
    </source>
</evidence>
<dbReference type="Gene3D" id="2.60.40.10">
    <property type="entry name" value="Immunoglobulins"/>
    <property type="match status" value="1"/>
</dbReference>
<dbReference type="Proteomes" id="UP000248326">
    <property type="component" value="Unassembled WGS sequence"/>
</dbReference>
<protein>
    <recommendedName>
        <fullName evidence="3">Ig-like domain-containing protein</fullName>
    </recommendedName>
</protein>
<evidence type="ECO:0008006" key="3">
    <source>
        <dbReference type="Google" id="ProtNLM"/>
    </source>
</evidence>
<sequence length="205" mass="22139">MTATLHYTPVMPRFPQVRIARVAAALTVSALLASCTREADTFRPRIVITEPEAGSVSRQASTIVKGFAMDDHGVAELLVNGRPLPTAGSSKIAAFEFRTDIASNRTNYTIKATDTSGKSVTVDLPLRFDPTPPKLEITKFEKEGKTLRVTGTATDDVKVASITMDGSRLTINPGRRVPFYAEATGIYVDIVVTDAAGNKLSRRVQ</sequence>
<organism evidence="1 2">
    <name type="scientific">Deinococcus yavapaiensis KR-236</name>
    <dbReference type="NCBI Taxonomy" id="694435"/>
    <lineage>
        <taxon>Bacteria</taxon>
        <taxon>Thermotogati</taxon>
        <taxon>Deinococcota</taxon>
        <taxon>Deinococci</taxon>
        <taxon>Deinococcales</taxon>
        <taxon>Deinococcaceae</taxon>
        <taxon>Deinococcus</taxon>
    </lineage>
</organism>
<dbReference type="InterPro" id="IPR013783">
    <property type="entry name" value="Ig-like_fold"/>
</dbReference>
<keyword evidence="2" id="KW-1185">Reference proteome</keyword>
<gene>
    <name evidence="1" type="ORF">DES52_109132</name>
</gene>
<dbReference type="EMBL" id="QJSX01000009">
    <property type="protein sequence ID" value="PYE53358.1"/>
    <property type="molecule type" value="Genomic_DNA"/>
</dbReference>